<dbReference type="SUPFAM" id="SSF56801">
    <property type="entry name" value="Acetyl-CoA synthetase-like"/>
    <property type="match status" value="1"/>
</dbReference>
<dbReference type="PROSITE" id="PS00455">
    <property type="entry name" value="AMP_BINDING"/>
    <property type="match status" value="1"/>
</dbReference>
<evidence type="ECO:0008006" key="7">
    <source>
        <dbReference type="Google" id="ProtNLM"/>
    </source>
</evidence>
<name>A0ABN8HY16_9NEOP</name>
<dbReference type="PANTHER" id="PTHR24096:SF422">
    <property type="entry name" value="BCDNA.GH02901"/>
    <property type="match status" value="1"/>
</dbReference>
<dbReference type="Proteomes" id="UP000837857">
    <property type="component" value="Chromosome 13"/>
</dbReference>
<dbReference type="InterPro" id="IPR025110">
    <property type="entry name" value="AMP-bd_C"/>
</dbReference>
<dbReference type="Gene3D" id="3.30.300.30">
    <property type="match status" value="1"/>
</dbReference>
<dbReference type="EMBL" id="OW152825">
    <property type="protein sequence ID" value="CAH2041103.1"/>
    <property type="molecule type" value="Genomic_DNA"/>
</dbReference>
<evidence type="ECO:0000259" key="3">
    <source>
        <dbReference type="Pfam" id="PF00501"/>
    </source>
</evidence>
<proteinExistence type="predicted"/>
<accession>A0ABN8HY16</accession>
<dbReference type="InterPro" id="IPR000873">
    <property type="entry name" value="AMP-dep_synth/lig_dom"/>
</dbReference>
<reference evidence="5" key="1">
    <citation type="submission" date="2022-03" db="EMBL/GenBank/DDBJ databases">
        <authorList>
            <person name="Martin H S."/>
        </authorList>
    </citation>
    <scope>NUCLEOTIDE SEQUENCE</scope>
</reference>
<dbReference type="InterPro" id="IPR042099">
    <property type="entry name" value="ANL_N_sf"/>
</dbReference>
<dbReference type="Pfam" id="PF13193">
    <property type="entry name" value="AMP-binding_C"/>
    <property type="match status" value="1"/>
</dbReference>
<organism evidence="5 6">
    <name type="scientific">Iphiclides podalirius</name>
    <name type="common">scarce swallowtail</name>
    <dbReference type="NCBI Taxonomy" id="110791"/>
    <lineage>
        <taxon>Eukaryota</taxon>
        <taxon>Metazoa</taxon>
        <taxon>Ecdysozoa</taxon>
        <taxon>Arthropoda</taxon>
        <taxon>Hexapoda</taxon>
        <taxon>Insecta</taxon>
        <taxon>Pterygota</taxon>
        <taxon>Neoptera</taxon>
        <taxon>Endopterygota</taxon>
        <taxon>Lepidoptera</taxon>
        <taxon>Glossata</taxon>
        <taxon>Ditrysia</taxon>
        <taxon>Papilionoidea</taxon>
        <taxon>Papilionidae</taxon>
        <taxon>Papilioninae</taxon>
        <taxon>Iphiclides</taxon>
    </lineage>
</organism>
<dbReference type="InterPro" id="IPR045851">
    <property type="entry name" value="AMP-bd_C_sf"/>
</dbReference>
<keyword evidence="2" id="KW-0576">Peroxisome</keyword>
<feature type="non-terminal residue" evidence="5">
    <location>
        <position position="1"/>
    </location>
</feature>
<gene>
    <name evidence="5" type="ORF">IPOD504_LOCUS2904</name>
</gene>
<dbReference type="Gene3D" id="3.40.50.12780">
    <property type="entry name" value="N-terminal domain of ligase-like"/>
    <property type="match status" value="1"/>
</dbReference>
<dbReference type="PANTHER" id="PTHR24096">
    <property type="entry name" value="LONG-CHAIN-FATTY-ACID--COA LIGASE"/>
    <property type="match status" value="1"/>
</dbReference>
<keyword evidence="6" id="KW-1185">Reference proteome</keyword>
<protein>
    <recommendedName>
        <fullName evidence="7">4-coumarate--CoA ligase</fullName>
    </recommendedName>
</protein>
<comment type="subcellular location">
    <subcellularLocation>
        <location evidence="1">Peroxisome</location>
    </subcellularLocation>
</comment>
<dbReference type="CDD" id="cd05911">
    <property type="entry name" value="Firefly_Luc_like"/>
    <property type="match status" value="1"/>
</dbReference>
<sequence length="568" mass="62770">MMLRSLIAANRAVYALEKCSGALARRLNSWTQEGTLKSPYKEIEVPSCTLFEYVWQNLDKWPQRTVSVCATTGRGYSYEQAFKLSNTFAASLRLKLKIRDGDAVAVMLPNIPDFPLVVLGIMEAGGIVSTINPIYTAHEVQRQLIMCNAKSIVTLSETVNVVKEALRLAKLNIPIISVRTNGDAIPEGTVAFNELTEDVHIDKSCLKEVRRDVDDICFLPYSSGTTGLPKGVELSSKNLIANCEQINEPLIKCHNETTDTHQDAVMTVLPLFHIYGASVLMFHKMAHGIKLVTLAKFQPEAFFDALEKHKTNLLFVAPPMVIMMATHPAGSSEKFQYLETIINGAAPLAQTDAEKFFTKCKRKLDFRQGYGLTETSPVLTMTPRGLENYGCIGYPIPSTELKIVNNEMKSLGPNEKGELLARGPQVMRGYRNNPQANAEAFTADGWFRTGDLVVADDSGIITISDRLKELIKVKGYQVPPAELEAVLREHPDVRDAAVVGVPHPTNGEAPKAFVVLNSGCKTSAKEISEFVRNKVAAYKRIDDITFLDSIPKSSAGKILRKDLKEKYC</sequence>
<evidence type="ECO:0000259" key="4">
    <source>
        <dbReference type="Pfam" id="PF13193"/>
    </source>
</evidence>
<feature type="domain" description="AMP-binding enzyme C-terminal" evidence="4">
    <location>
        <begin position="482"/>
        <end position="557"/>
    </location>
</feature>
<evidence type="ECO:0000313" key="5">
    <source>
        <dbReference type="EMBL" id="CAH2041103.1"/>
    </source>
</evidence>
<feature type="domain" description="AMP-dependent synthetase/ligase" evidence="3">
    <location>
        <begin position="56"/>
        <end position="430"/>
    </location>
</feature>
<evidence type="ECO:0000256" key="1">
    <source>
        <dbReference type="ARBA" id="ARBA00004275"/>
    </source>
</evidence>
<dbReference type="Pfam" id="PF00501">
    <property type="entry name" value="AMP-binding"/>
    <property type="match status" value="1"/>
</dbReference>
<dbReference type="InterPro" id="IPR020845">
    <property type="entry name" value="AMP-binding_CS"/>
</dbReference>
<evidence type="ECO:0000313" key="6">
    <source>
        <dbReference type="Proteomes" id="UP000837857"/>
    </source>
</evidence>
<evidence type="ECO:0000256" key="2">
    <source>
        <dbReference type="ARBA" id="ARBA00023140"/>
    </source>
</evidence>